<evidence type="ECO:0000313" key="2">
    <source>
        <dbReference type="EMBL" id="CDL41226.1"/>
    </source>
</evidence>
<dbReference type="Proteomes" id="UP000019194">
    <property type="component" value="Unassembled WGS sequence"/>
</dbReference>
<organism evidence="2 3">
    <name type="scientific">Citrobacter freundii</name>
    <dbReference type="NCBI Taxonomy" id="546"/>
    <lineage>
        <taxon>Bacteria</taxon>
        <taxon>Pseudomonadati</taxon>
        <taxon>Pseudomonadota</taxon>
        <taxon>Gammaproteobacteria</taxon>
        <taxon>Enterobacterales</taxon>
        <taxon>Enterobacteriaceae</taxon>
        <taxon>Citrobacter</taxon>
        <taxon>Citrobacter freundii complex</taxon>
    </lineage>
</organism>
<evidence type="ECO:0000259" key="1">
    <source>
        <dbReference type="Pfam" id="PF07992"/>
    </source>
</evidence>
<dbReference type="Pfam" id="PF07992">
    <property type="entry name" value="Pyr_redox_2"/>
    <property type="match status" value="1"/>
</dbReference>
<dbReference type="AlphaFoldDB" id="A0A7G2IVN5"/>
<dbReference type="EC" id="1.18.1.3" evidence="2"/>
<sequence length="42" mass="4453">MVYGIGIVANDALAREAGLETANGIIVDSACTTSDPDIFRRR</sequence>
<comment type="caution">
    <text evidence="2">The sequence shown here is derived from an EMBL/GenBank/DDBJ whole genome shotgun (WGS) entry which is preliminary data.</text>
</comment>
<keyword evidence="2" id="KW-0560">Oxidoreductase</keyword>
<name>A0A7G2IVN5_CITFR</name>
<proteinExistence type="predicted"/>
<reference evidence="2 3" key="1">
    <citation type="submission" date="2013-10" db="EMBL/GenBank/DDBJ databases">
        <title>Antibiotic resistance diversity of beta-lactamase producers in the General Hospital Vienna.</title>
        <authorList>
            <person name="Barisic I."/>
            <person name="Mitteregger D."/>
            <person name="Hirschl A.M."/>
            <person name="Noehammer C."/>
            <person name="Wiesinger-Mayr H."/>
        </authorList>
    </citation>
    <scope>NUCLEOTIDE SEQUENCE [LARGE SCALE GENOMIC DNA]</scope>
    <source>
        <strain evidence="2 3">ISC11</strain>
    </source>
</reference>
<dbReference type="EMBL" id="CBWP010000082">
    <property type="protein sequence ID" value="CDL41226.1"/>
    <property type="molecule type" value="Genomic_DNA"/>
</dbReference>
<protein>
    <submittedName>
        <fullName evidence="2">3-phenylpropionate dioxygenase ferredoxin--NAD(+) reductase component</fullName>
        <ecNumber evidence="2">1.18.1.3</ecNumber>
    </submittedName>
</protein>
<accession>A0A7G2IVN5</accession>
<dbReference type="InterPro" id="IPR023753">
    <property type="entry name" value="FAD/NAD-binding_dom"/>
</dbReference>
<dbReference type="InterPro" id="IPR036188">
    <property type="entry name" value="FAD/NAD-bd_sf"/>
</dbReference>
<dbReference type="Gene3D" id="3.50.50.60">
    <property type="entry name" value="FAD/NAD(P)-binding domain"/>
    <property type="match status" value="1"/>
</dbReference>
<evidence type="ECO:0000313" key="3">
    <source>
        <dbReference type="Proteomes" id="UP000019194"/>
    </source>
</evidence>
<feature type="domain" description="FAD/NAD(P)-binding" evidence="1">
    <location>
        <begin position="1"/>
        <end position="39"/>
    </location>
</feature>
<keyword evidence="2" id="KW-0223">Dioxygenase</keyword>
<dbReference type="SUPFAM" id="SSF51905">
    <property type="entry name" value="FAD/NAD(P)-binding domain"/>
    <property type="match status" value="1"/>
</dbReference>
<dbReference type="GO" id="GO:0051213">
    <property type="term" value="F:dioxygenase activity"/>
    <property type="evidence" value="ECO:0007669"/>
    <property type="project" value="UniProtKB-KW"/>
</dbReference>
<dbReference type="GO" id="GO:0008860">
    <property type="term" value="F:ferredoxin-NAD+ reductase activity"/>
    <property type="evidence" value="ECO:0007669"/>
    <property type="project" value="UniProtKB-EC"/>
</dbReference>